<proteinExistence type="predicted"/>
<reference evidence="1 2" key="1">
    <citation type="submission" date="2023-07" db="EMBL/GenBank/DDBJ databases">
        <title>Sequencing the genomes of 1000 actinobacteria strains.</title>
        <authorList>
            <person name="Klenk H.-P."/>
        </authorList>
    </citation>
    <scope>NUCLEOTIDE SEQUENCE [LARGE SCALE GENOMIC DNA]</scope>
    <source>
        <strain evidence="1 2">DSM 22966</strain>
    </source>
</reference>
<organism evidence="1 2">
    <name type="scientific">Enteractinococcus fodinae</name>
    <dbReference type="NCBI Taxonomy" id="684663"/>
    <lineage>
        <taxon>Bacteria</taxon>
        <taxon>Bacillati</taxon>
        <taxon>Actinomycetota</taxon>
        <taxon>Actinomycetes</taxon>
        <taxon>Micrococcales</taxon>
        <taxon>Micrococcaceae</taxon>
    </lineage>
</organism>
<comment type="caution">
    <text evidence="1">The sequence shown here is derived from an EMBL/GenBank/DDBJ whole genome shotgun (WGS) entry which is preliminary data.</text>
</comment>
<name>A0ABU2B2N0_9MICC</name>
<accession>A0ABU2B2N0</accession>
<gene>
    <name evidence="1" type="ORF">J2S62_002122</name>
</gene>
<evidence type="ECO:0000313" key="2">
    <source>
        <dbReference type="Proteomes" id="UP001183794"/>
    </source>
</evidence>
<protein>
    <submittedName>
        <fullName evidence="1">Uncharacterized protein</fullName>
    </submittedName>
</protein>
<sequence>MGIAKAPEETTGVSSGAFTITITHTLRYFKNKHIRLENLRVPAD</sequence>
<dbReference type="Proteomes" id="UP001183794">
    <property type="component" value="Unassembled WGS sequence"/>
</dbReference>
<keyword evidence="2" id="KW-1185">Reference proteome</keyword>
<dbReference type="EMBL" id="JAVDYJ010000001">
    <property type="protein sequence ID" value="MDR7347865.1"/>
    <property type="molecule type" value="Genomic_DNA"/>
</dbReference>
<evidence type="ECO:0000313" key="1">
    <source>
        <dbReference type="EMBL" id="MDR7347865.1"/>
    </source>
</evidence>